<dbReference type="Pfam" id="PF00724">
    <property type="entry name" value="Oxidored_FMN"/>
    <property type="match status" value="1"/>
</dbReference>
<gene>
    <name evidence="7" type="ORF">JAAARDRAFT_128524</name>
</gene>
<proteinExistence type="predicted"/>
<evidence type="ECO:0000313" key="8">
    <source>
        <dbReference type="Proteomes" id="UP000027265"/>
    </source>
</evidence>
<dbReference type="EMBL" id="KL197717">
    <property type="protein sequence ID" value="KDQ58345.1"/>
    <property type="molecule type" value="Genomic_DNA"/>
</dbReference>
<sequence length="420" mass="44539">MPTPKLFQPIKIRGVEFHNRIFASPMCQYSANHGKLTATHISHRKGIINQGPGLSFVEATAVLPEGRSTLEDAGLWDDNQVDPLKEIVDFAHTQHQKIGIQLAYAGHTVAKGPFPFSDASFAAQPTPNGVGQGSYNGFKNPIQPTTLQKEDIKIIVAAFASAAARAVEAGFDVIEINSAHGYIFSSFLTPFINGRTDEYGGSFENRIRFTLEVVDAVRSVIPAAMPLFLRVSASDWQEDVLPAGASWTIDDTVKLAAILPVHNVDLIDISNGGSNNDRDRSSPLASRVDHYQASAAMKKAVDSQIVVGSVGGYEDGKAAEMALEQDKVDVIFIGRGFQKNPGLILSMAAGLGVAINGGQQGHGIEDGTLQAKTEGNSEGGAVVTAQPVEAGKERLLPTMPNGMAKASVLDGNSRAIVAVA</sequence>
<evidence type="ECO:0000256" key="2">
    <source>
        <dbReference type="ARBA" id="ARBA00022630"/>
    </source>
</evidence>
<comment type="cofactor">
    <cofactor evidence="1">
        <name>FMN</name>
        <dbReference type="ChEBI" id="CHEBI:58210"/>
    </cofactor>
</comment>
<dbReference type="InterPro" id="IPR001155">
    <property type="entry name" value="OxRdtase_FMN_N"/>
</dbReference>
<name>A0A067PWW2_9AGAM</name>
<evidence type="ECO:0000256" key="4">
    <source>
        <dbReference type="ARBA" id="ARBA00022857"/>
    </source>
</evidence>
<keyword evidence="4" id="KW-0521">NADP</keyword>
<dbReference type="Proteomes" id="UP000027265">
    <property type="component" value="Unassembled WGS sequence"/>
</dbReference>
<dbReference type="FunCoup" id="A0A067PWW2">
    <property type="interactions" value="1"/>
</dbReference>
<dbReference type="InterPro" id="IPR044152">
    <property type="entry name" value="YqjM-like"/>
</dbReference>
<dbReference type="OrthoDB" id="72788at2759"/>
<dbReference type="InParanoid" id="A0A067PWW2"/>
<dbReference type="AlphaFoldDB" id="A0A067PWW2"/>
<evidence type="ECO:0000313" key="7">
    <source>
        <dbReference type="EMBL" id="KDQ58345.1"/>
    </source>
</evidence>
<dbReference type="HOGENOM" id="CLU_012153_2_1_1"/>
<dbReference type="PANTHER" id="PTHR43303">
    <property type="entry name" value="NADPH DEHYDROGENASE C23G7.10C-RELATED"/>
    <property type="match status" value="1"/>
</dbReference>
<evidence type="ECO:0000256" key="1">
    <source>
        <dbReference type="ARBA" id="ARBA00001917"/>
    </source>
</evidence>
<organism evidence="7 8">
    <name type="scientific">Jaapia argillacea MUCL 33604</name>
    <dbReference type="NCBI Taxonomy" id="933084"/>
    <lineage>
        <taxon>Eukaryota</taxon>
        <taxon>Fungi</taxon>
        <taxon>Dikarya</taxon>
        <taxon>Basidiomycota</taxon>
        <taxon>Agaricomycotina</taxon>
        <taxon>Agaricomycetes</taxon>
        <taxon>Agaricomycetidae</taxon>
        <taxon>Jaapiales</taxon>
        <taxon>Jaapiaceae</taxon>
        <taxon>Jaapia</taxon>
    </lineage>
</organism>
<keyword evidence="8" id="KW-1185">Reference proteome</keyword>
<evidence type="ECO:0000256" key="3">
    <source>
        <dbReference type="ARBA" id="ARBA00022643"/>
    </source>
</evidence>
<dbReference type="SUPFAM" id="SSF51395">
    <property type="entry name" value="FMN-linked oxidoreductases"/>
    <property type="match status" value="1"/>
</dbReference>
<dbReference type="InterPro" id="IPR013785">
    <property type="entry name" value="Aldolase_TIM"/>
</dbReference>
<evidence type="ECO:0000259" key="6">
    <source>
        <dbReference type="Pfam" id="PF00724"/>
    </source>
</evidence>
<feature type="domain" description="NADH:flavin oxidoreductase/NADH oxidase N-terminal" evidence="6">
    <location>
        <begin position="5"/>
        <end position="350"/>
    </location>
</feature>
<dbReference type="STRING" id="933084.A0A067PWW2"/>
<dbReference type="PANTHER" id="PTHR43303:SF4">
    <property type="entry name" value="NADPH DEHYDROGENASE C23G7.10C-RELATED"/>
    <property type="match status" value="1"/>
</dbReference>
<keyword evidence="3" id="KW-0288">FMN</keyword>
<dbReference type="GO" id="GO:0010181">
    <property type="term" value="F:FMN binding"/>
    <property type="evidence" value="ECO:0007669"/>
    <property type="project" value="InterPro"/>
</dbReference>
<accession>A0A067PWW2</accession>
<dbReference type="GO" id="GO:0050661">
    <property type="term" value="F:NADP binding"/>
    <property type="evidence" value="ECO:0007669"/>
    <property type="project" value="InterPro"/>
</dbReference>
<dbReference type="GO" id="GO:0003959">
    <property type="term" value="F:NADPH dehydrogenase activity"/>
    <property type="evidence" value="ECO:0007669"/>
    <property type="project" value="InterPro"/>
</dbReference>
<dbReference type="Gene3D" id="3.20.20.70">
    <property type="entry name" value="Aldolase class I"/>
    <property type="match status" value="1"/>
</dbReference>
<keyword evidence="5" id="KW-0560">Oxidoreductase</keyword>
<reference evidence="8" key="1">
    <citation type="journal article" date="2014" name="Proc. Natl. Acad. Sci. U.S.A.">
        <title>Extensive sampling of basidiomycete genomes demonstrates inadequacy of the white-rot/brown-rot paradigm for wood decay fungi.</title>
        <authorList>
            <person name="Riley R."/>
            <person name="Salamov A.A."/>
            <person name="Brown D.W."/>
            <person name="Nagy L.G."/>
            <person name="Floudas D."/>
            <person name="Held B.W."/>
            <person name="Levasseur A."/>
            <person name="Lombard V."/>
            <person name="Morin E."/>
            <person name="Otillar R."/>
            <person name="Lindquist E.A."/>
            <person name="Sun H."/>
            <person name="LaButti K.M."/>
            <person name="Schmutz J."/>
            <person name="Jabbour D."/>
            <person name="Luo H."/>
            <person name="Baker S.E."/>
            <person name="Pisabarro A.G."/>
            <person name="Walton J.D."/>
            <person name="Blanchette R.A."/>
            <person name="Henrissat B."/>
            <person name="Martin F."/>
            <person name="Cullen D."/>
            <person name="Hibbett D.S."/>
            <person name="Grigoriev I.V."/>
        </authorList>
    </citation>
    <scope>NUCLEOTIDE SEQUENCE [LARGE SCALE GENOMIC DNA]</scope>
    <source>
        <strain evidence="8">MUCL 33604</strain>
    </source>
</reference>
<protein>
    <recommendedName>
        <fullName evidence="6">NADH:flavin oxidoreductase/NADH oxidase N-terminal domain-containing protein</fullName>
    </recommendedName>
</protein>
<keyword evidence="2" id="KW-0285">Flavoprotein</keyword>
<evidence type="ECO:0000256" key="5">
    <source>
        <dbReference type="ARBA" id="ARBA00023002"/>
    </source>
</evidence>